<keyword evidence="2" id="KW-1185">Reference proteome</keyword>
<accession>A0ABN9X8R9</accession>
<evidence type="ECO:0000313" key="1">
    <source>
        <dbReference type="EMBL" id="CAK0894119.1"/>
    </source>
</evidence>
<gene>
    <name evidence="1" type="ORF">PCOR1329_LOCUS73252</name>
</gene>
<organism evidence="1 2">
    <name type="scientific">Prorocentrum cordatum</name>
    <dbReference type="NCBI Taxonomy" id="2364126"/>
    <lineage>
        <taxon>Eukaryota</taxon>
        <taxon>Sar</taxon>
        <taxon>Alveolata</taxon>
        <taxon>Dinophyceae</taxon>
        <taxon>Prorocentrales</taxon>
        <taxon>Prorocentraceae</taxon>
        <taxon>Prorocentrum</taxon>
    </lineage>
</organism>
<sequence length="526" mass="56299">MSGGGVGWASVAEAAAEAADGGASGWAAAAAAAEAAAASPPDGWGALAASAAASAESAEGAEAEVAVAAAADGAGSADAFGHALTPADLAPAGSVAARRKAAWHPLEHLRKRLRDAWGHRVAAGGREQPLPAAEAALAAARDAVVDEDDWALFGPSDARVEELAQLVEQTCAIAEANSRTERDFVAAAQRGVVQYFLDEKRTTLPFHQECSNLGVGRRRADGILRAVAAACVSVQNRDVCRMIRQLTRSILERGGRALTWSESVRYDETPMHMRLTDTEKAAAAAADSAMPAAIVPADGQPRLVPISASCSSSHVAKILNTERVFSMLYHLPDVGYVGVRVPLETPVQSLSRTTGEVLYDALKASRPPIDDDVLQQFGRRQRLVCTDGASGITRMERNFAREEAGRSSTLKVKCEVHVVFKWHACAFHHVKADTSCMVHAAKALRWQDGMRSFRAALRQELQDTLQYRCDMRPSPVDVARSTKCLDLFLSETSAHRRLRRVVILSLANGDWAKRHWVHKLAAHPPP</sequence>
<dbReference type="Proteomes" id="UP001189429">
    <property type="component" value="Unassembled WGS sequence"/>
</dbReference>
<evidence type="ECO:0000313" key="2">
    <source>
        <dbReference type="Proteomes" id="UP001189429"/>
    </source>
</evidence>
<comment type="caution">
    <text evidence="1">The sequence shown here is derived from an EMBL/GenBank/DDBJ whole genome shotgun (WGS) entry which is preliminary data.</text>
</comment>
<reference evidence="1" key="1">
    <citation type="submission" date="2023-10" db="EMBL/GenBank/DDBJ databases">
        <authorList>
            <person name="Chen Y."/>
            <person name="Shah S."/>
            <person name="Dougan E. K."/>
            <person name="Thang M."/>
            <person name="Chan C."/>
        </authorList>
    </citation>
    <scope>NUCLEOTIDE SEQUENCE [LARGE SCALE GENOMIC DNA]</scope>
</reference>
<proteinExistence type="predicted"/>
<dbReference type="EMBL" id="CAUYUJ010019849">
    <property type="protein sequence ID" value="CAK0894119.1"/>
    <property type="molecule type" value="Genomic_DNA"/>
</dbReference>
<protein>
    <submittedName>
        <fullName evidence="1">Uncharacterized protein</fullName>
    </submittedName>
</protein>
<name>A0ABN9X8R9_9DINO</name>